<evidence type="ECO:0000313" key="1">
    <source>
        <dbReference type="EMBL" id="VBB46518.1"/>
    </source>
</evidence>
<accession>A0A653AEQ1</accession>
<evidence type="ECO:0008006" key="2">
    <source>
        <dbReference type="Google" id="ProtNLM"/>
    </source>
</evidence>
<reference evidence="1" key="1">
    <citation type="submission" date="2018-07" db="EMBL/GenBank/DDBJ databases">
        <authorList>
            <consortium name="Genoscope - CEA"/>
            <person name="William W."/>
        </authorList>
    </citation>
    <scope>NUCLEOTIDE SEQUENCE</scope>
    <source>
        <strain evidence="1">IK1</strain>
    </source>
</reference>
<protein>
    <recommendedName>
        <fullName evidence="2">Lipoprotein</fullName>
    </recommendedName>
</protein>
<dbReference type="AlphaFoldDB" id="A0A653AEQ1"/>
<name>A0A653AEQ1_9BACT</name>
<organism evidence="1">
    <name type="scientific">uncultured Paludibacter sp</name>
    <dbReference type="NCBI Taxonomy" id="497635"/>
    <lineage>
        <taxon>Bacteria</taxon>
        <taxon>Pseudomonadati</taxon>
        <taxon>Bacteroidota</taxon>
        <taxon>Bacteroidia</taxon>
        <taxon>Bacteroidales</taxon>
        <taxon>Paludibacteraceae</taxon>
        <taxon>Paludibacter</taxon>
        <taxon>environmental samples</taxon>
    </lineage>
</organism>
<dbReference type="EMBL" id="UPXZ01000033">
    <property type="protein sequence ID" value="VBB46518.1"/>
    <property type="molecule type" value="Genomic_DNA"/>
</dbReference>
<sequence>MKKILSIVILLFVLSSCGQKREAVSFEKIDVQINDQWGRNYSLQIDKEGNTTTSVDDPRSSKKDYSFLMNEQILDSISKVAKKIDIAKLDTGYNDSCSICIGYKITMMKDGQTVNTHVKNIQSNPNIADLDKLVSLLYNVVRTTDRNPEALKRKTD</sequence>
<dbReference type="PROSITE" id="PS51257">
    <property type="entry name" value="PROKAR_LIPOPROTEIN"/>
    <property type="match status" value="1"/>
</dbReference>
<proteinExistence type="predicted"/>
<gene>
    <name evidence="1" type="ORF">TRIP_D390109</name>
</gene>